<reference evidence="2 3" key="1">
    <citation type="submission" date="2019-09" db="EMBL/GenBank/DDBJ databases">
        <title>Parvibaculum sedimenti sp. nov., isolated from sediment.</title>
        <authorList>
            <person name="Wang Y."/>
        </authorList>
    </citation>
    <scope>NUCLEOTIDE SEQUENCE [LARGE SCALE GENOMIC DNA]</scope>
    <source>
        <strain evidence="2 3">HXT-9</strain>
    </source>
</reference>
<dbReference type="InterPro" id="IPR046083">
    <property type="entry name" value="DUF6101"/>
</dbReference>
<name>A0A6N6VKG8_9HYPH</name>
<organism evidence="2 3">
    <name type="scientific">Parvibaculum sedimenti</name>
    <dbReference type="NCBI Taxonomy" id="2608632"/>
    <lineage>
        <taxon>Bacteria</taxon>
        <taxon>Pseudomonadati</taxon>
        <taxon>Pseudomonadota</taxon>
        <taxon>Alphaproteobacteria</taxon>
        <taxon>Hyphomicrobiales</taxon>
        <taxon>Parvibaculaceae</taxon>
        <taxon>Parvibaculum</taxon>
    </lineage>
</organism>
<proteinExistence type="predicted"/>
<dbReference type="AlphaFoldDB" id="A0A6N6VKG8"/>
<accession>A0A6N6VKG8</accession>
<dbReference type="Pfam" id="PF19596">
    <property type="entry name" value="DUF6101"/>
    <property type="match status" value="1"/>
</dbReference>
<dbReference type="EMBL" id="WESC01000008">
    <property type="protein sequence ID" value="KAB7739835.1"/>
    <property type="molecule type" value="Genomic_DNA"/>
</dbReference>
<dbReference type="RefSeq" id="WP_152216216.1">
    <property type="nucleotide sequence ID" value="NZ_WESC01000008.1"/>
</dbReference>
<keyword evidence="3" id="KW-1185">Reference proteome</keyword>
<protein>
    <submittedName>
        <fullName evidence="2">Uncharacterized protein</fullName>
    </submittedName>
</protein>
<dbReference type="Proteomes" id="UP000468901">
    <property type="component" value="Unassembled WGS sequence"/>
</dbReference>
<evidence type="ECO:0000313" key="3">
    <source>
        <dbReference type="Proteomes" id="UP000468901"/>
    </source>
</evidence>
<comment type="caution">
    <text evidence="2">The sequence shown here is derived from an EMBL/GenBank/DDBJ whole genome shotgun (WGS) entry which is preliminary data.</text>
</comment>
<evidence type="ECO:0000256" key="1">
    <source>
        <dbReference type="SAM" id="MobiDB-lite"/>
    </source>
</evidence>
<feature type="region of interest" description="Disordered" evidence="1">
    <location>
        <begin position="158"/>
        <end position="183"/>
    </location>
</feature>
<evidence type="ECO:0000313" key="2">
    <source>
        <dbReference type="EMBL" id="KAB7739835.1"/>
    </source>
</evidence>
<gene>
    <name evidence="2" type="ORF">F2P47_09985</name>
</gene>
<sequence length="198" mass="22020">MGRATIAPLTRKRWAGGEIDADPFALPQRVTIPAPDLVPRLFGFIRYADIRNDVVKATDSSPILGLFDWTEPLSAYRGVALRVAHRKASGAKPVILVEIVHETNEKHSVVLHASFDGADVAARWRSWARVLRLPLLLEDRGGELQEAERRLGSLRIDVPQPHAGANPLSTRRPMTFGHTGRPRLFQQRLSTGTRPLAY</sequence>